<evidence type="ECO:0000256" key="2">
    <source>
        <dbReference type="SAM" id="MobiDB-lite"/>
    </source>
</evidence>
<dbReference type="AlphaFoldDB" id="A0A2A6FR18"/>
<reference evidence="5" key="1">
    <citation type="submission" date="2017-03" db="EMBL/GenBank/DDBJ databases">
        <authorList>
            <person name="Lund M.B."/>
        </authorList>
    </citation>
    <scope>NUCLEOTIDE SEQUENCE [LARGE SCALE GENOMIC DNA]</scope>
</reference>
<keyword evidence="1" id="KW-0315">Glutamine amidotransferase</keyword>
<dbReference type="InterPro" id="IPR017932">
    <property type="entry name" value="GATase_2_dom"/>
</dbReference>
<evidence type="ECO:0000259" key="3">
    <source>
        <dbReference type="PROSITE" id="PS51278"/>
    </source>
</evidence>
<accession>A0A2A6FR18</accession>
<dbReference type="InterPro" id="IPR029055">
    <property type="entry name" value="Ntn_hydrolases_N"/>
</dbReference>
<protein>
    <recommendedName>
        <fullName evidence="3">Glutamine amidotransferase type-2 domain-containing protein</fullName>
    </recommendedName>
</protein>
<dbReference type="CDD" id="cd01908">
    <property type="entry name" value="YafJ"/>
    <property type="match status" value="1"/>
</dbReference>
<dbReference type="PANTHER" id="PTHR42824">
    <property type="entry name" value="GLUTAMINE AMIDOTRANSFERASE"/>
    <property type="match status" value="1"/>
</dbReference>
<comment type="caution">
    <text evidence="4">The sequence shown here is derived from an EMBL/GenBank/DDBJ whole genome shotgun (WGS) entry which is preliminary data.</text>
</comment>
<feature type="region of interest" description="Disordered" evidence="2">
    <location>
        <begin position="318"/>
        <end position="340"/>
    </location>
</feature>
<sequence>MNRSSSGHSTLARVSARVGRFPYLRRKIDPHTVSVRARREISVPLVPRVCDGVRDPRDRKELAKMCRLLGYVASHAAQTSVALNGTAAGFRELSTHHCDGWGAVWWNAGLLRQVHSTRPAHTCPEFDELLSTTSDAAILHVRKASPGIAQTIENQHPFIADGMAFAHNGWLFPTETLDRLVNECGAPSSRGTTDSERYFALVRNELVTTGAGNPVTAIARTISRLHAAGVWYLSLNILLLTDRALYSVCCFDPGYQPHTGYPADMFTLRYAEHRDGIIVRSSGWEEPSLDWRDIPNGSILEVDRRTTAVTLHDTRLRRDAPVSGRPKMPGVLKVPGAGRS</sequence>
<dbReference type="SUPFAM" id="SSF56235">
    <property type="entry name" value="N-terminal nucleophile aminohydrolases (Ntn hydrolases)"/>
    <property type="match status" value="1"/>
</dbReference>
<organism evidence="4 5">
    <name type="scientific">Candidatus Lumbricidiphila eiseniae</name>
    <dbReference type="NCBI Taxonomy" id="1969409"/>
    <lineage>
        <taxon>Bacteria</taxon>
        <taxon>Bacillati</taxon>
        <taxon>Actinomycetota</taxon>
        <taxon>Actinomycetes</taxon>
        <taxon>Micrococcales</taxon>
        <taxon>Microbacteriaceae</taxon>
        <taxon>Candidatus Lumbricidiphila</taxon>
    </lineage>
</organism>
<dbReference type="InterPro" id="IPR026869">
    <property type="entry name" value="EgtC-like"/>
</dbReference>
<name>A0A2A6FR18_9MICO</name>
<gene>
    <name evidence="4" type="ORF">B5766_06910</name>
</gene>
<dbReference type="Pfam" id="PF13230">
    <property type="entry name" value="GATase_4"/>
    <property type="match status" value="1"/>
</dbReference>
<dbReference type="PROSITE" id="PS51278">
    <property type="entry name" value="GATASE_TYPE_2"/>
    <property type="match status" value="1"/>
</dbReference>
<evidence type="ECO:0000256" key="1">
    <source>
        <dbReference type="ARBA" id="ARBA00022962"/>
    </source>
</evidence>
<dbReference type="Gene3D" id="3.60.20.10">
    <property type="entry name" value="Glutamine Phosphoribosylpyrophosphate, subunit 1, domain 1"/>
    <property type="match status" value="1"/>
</dbReference>
<evidence type="ECO:0000313" key="5">
    <source>
        <dbReference type="Proteomes" id="UP000219994"/>
    </source>
</evidence>
<feature type="domain" description="Glutamine amidotransferase type-2" evidence="3">
    <location>
        <begin position="66"/>
        <end position="340"/>
    </location>
</feature>
<proteinExistence type="predicted"/>
<dbReference type="EMBL" id="NAEP01000036">
    <property type="protein sequence ID" value="PDQ35322.1"/>
    <property type="molecule type" value="Genomic_DNA"/>
</dbReference>
<dbReference type="Proteomes" id="UP000219994">
    <property type="component" value="Unassembled WGS sequence"/>
</dbReference>
<evidence type="ECO:0000313" key="4">
    <source>
        <dbReference type="EMBL" id="PDQ35322.1"/>
    </source>
</evidence>
<dbReference type="PANTHER" id="PTHR42824:SF1">
    <property type="entry name" value="GLUTAMINE AMIDOTRANSFERASE YAFJ-RELATED"/>
    <property type="match status" value="1"/>
</dbReference>